<name>A0ABN3XXT9_9ACTN</name>
<dbReference type="RefSeq" id="WP_344894051.1">
    <property type="nucleotide sequence ID" value="NZ_BAAAWD010000007.1"/>
</dbReference>
<feature type="region of interest" description="Disordered" evidence="1">
    <location>
        <begin position="1"/>
        <end position="21"/>
    </location>
</feature>
<accession>A0ABN3XXT9</accession>
<protein>
    <submittedName>
        <fullName evidence="2">Uncharacterized protein</fullName>
    </submittedName>
</protein>
<sequence length="125" mass="13207">MSHPAEPTDISPTDLNKRKEDFRAENNELGRAITEAMAALDGLGPFWGNDEIGQKFAGGGGKGYLAARDEAFKHAGELRDAYFKIGDNLGLVGDNVDGANWATVGAMVTAIVGPEIQASSKAELE</sequence>
<comment type="caution">
    <text evidence="2">The sequence shown here is derived from an EMBL/GenBank/DDBJ whole genome shotgun (WGS) entry which is preliminary data.</text>
</comment>
<evidence type="ECO:0000256" key="1">
    <source>
        <dbReference type="SAM" id="MobiDB-lite"/>
    </source>
</evidence>
<evidence type="ECO:0000313" key="2">
    <source>
        <dbReference type="EMBL" id="GAA3004981.1"/>
    </source>
</evidence>
<organism evidence="2 3">
    <name type="scientific">Streptosporangium longisporum</name>
    <dbReference type="NCBI Taxonomy" id="46187"/>
    <lineage>
        <taxon>Bacteria</taxon>
        <taxon>Bacillati</taxon>
        <taxon>Actinomycetota</taxon>
        <taxon>Actinomycetes</taxon>
        <taxon>Streptosporangiales</taxon>
        <taxon>Streptosporangiaceae</taxon>
        <taxon>Streptosporangium</taxon>
    </lineage>
</organism>
<reference evidence="2 3" key="1">
    <citation type="journal article" date="2019" name="Int. J. Syst. Evol. Microbiol.">
        <title>The Global Catalogue of Microorganisms (GCM) 10K type strain sequencing project: providing services to taxonomists for standard genome sequencing and annotation.</title>
        <authorList>
            <consortium name="The Broad Institute Genomics Platform"/>
            <consortium name="The Broad Institute Genome Sequencing Center for Infectious Disease"/>
            <person name="Wu L."/>
            <person name="Ma J."/>
        </authorList>
    </citation>
    <scope>NUCLEOTIDE SEQUENCE [LARGE SCALE GENOMIC DNA]</scope>
    <source>
        <strain evidence="2 3">JCM 3106</strain>
    </source>
</reference>
<gene>
    <name evidence="2" type="ORF">GCM10017559_28320</name>
</gene>
<proteinExistence type="predicted"/>
<keyword evidence="3" id="KW-1185">Reference proteome</keyword>
<evidence type="ECO:0000313" key="3">
    <source>
        <dbReference type="Proteomes" id="UP001499930"/>
    </source>
</evidence>
<dbReference type="EMBL" id="BAAAWD010000007">
    <property type="protein sequence ID" value="GAA3004981.1"/>
    <property type="molecule type" value="Genomic_DNA"/>
</dbReference>
<dbReference type="Proteomes" id="UP001499930">
    <property type="component" value="Unassembled WGS sequence"/>
</dbReference>